<keyword evidence="3 4" id="KW-0067">ATP-binding</keyword>
<evidence type="ECO:0000256" key="1">
    <source>
        <dbReference type="ARBA" id="ARBA00010638"/>
    </source>
</evidence>
<dbReference type="Gene3D" id="3.40.50.10420">
    <property type="entry name" value="NagB/RpiA/CoA transferase-like"/>
    <property type="match status" value="1"/>
</dbReference>
<dbReference type="InterPro" id="IPR037171">
    <property type="entry name" value="NagB/RpiA_transferase-like"/>
</dbReference>
<reference evidence="5 6" key="1">
    <citation type="submission" date="2023-09" db="EMBL/GenBank/DDBJ databases">
        <authorList>
            <person name="Rey-Velasco X."/>
        </authorList>
    </citation>
    <scope>NUCLEOTIDE SEQUENCE [LARGE SCALE GENOMIC DNA]</scope>
    <source>
        <strain evidence="5 6">W345</strain>
    </source>
</reference>
<comment type="caution">
    <text evidence="5">The sequence shown here is derived from an EMBL/GenBank/DDBJ whole genome shotgun (WGS) entry which is preliminary data.</text>
</comment>
<evidence type="ECO:0000313" key="5">
    <source>
        <dbReference type="EMBL" id="MDT0497701.1"/>
    </source>
</evidence>
<keyword evidence="4" id="KW-0479">Metal-binding</keyword>
<dbReference type="RefSeq" id="WP_311365093.1">
    <property type="nucleotide sequence ID" value="NZ_JAVRIC010000012.1"/>
</dbReference>
<protein>
    <recommendedName>
        <fullName evidence="4">5-formyltetrahydrofolate cyclo-ligase</fullName>
        <ecNumber evidence="4">6.3.3.2</ecNumber>
    </recommendedName>
</protein>
<dbReference type="SUPFAM" id="SSF100950">
    <property type="entry name" value="NagB/RpiA/CoA transferase-like"/>
    <property type="match status" value="1"/>
</dbReference>
<organism evidence="5 6">
    <name type="scientific">Banduia mediterranea</name>
    <dbReference type="NCBI Taxonomy" id="3075609"/>
    <lineage>
        <taxon>Bacteria</taxon>
        <taxon>Pseudomonadati</taxon>
        <taxon>Pseudomonadota</taxon>
        <taxon>Gammaproteobacteria</taxon>
        <taxon>Nevskiales</taxon>
        <taxon>Algiphilaceae</taxon>
        <taxon>Banduia</taxon>
    </lineage>
</organism>
<evidence type="ECO:0000313" key="6">
    <source>
        <dbReference type="Proteomes" id="UP001254608"/>
    </source>
</evidence>
<sequence>MRRLFRAQRKAIPRAQRLYDAARAACRADAFLLRHGARCVAVYLPHGSELDTWPLIGKLQGRGITVLVPKLTPVAGRMNFVHLGRTHHSVRHAANRYGIAEPKRQRRISARVIDVVLVPLLAVDMHGLRLGAGGGYYDRWFASHAAGRRPLRVGYAHLEQLSDQPLPHQAWDIRLHGLITPAGIRRFRNR</sequence>
<keyword evidence="4" id="KW-0460">Magnesium</keyword>
<dbReference type="EMBL" id="JAVRIC010000012">
    <property type="protein sequence ID" value="MDT0497701.1"/>
    <property type="molecule type" value="Genomic_DNA"/>
</dbReference>
<evidence type="ECO:0000256" key="2">
    <source>
        <dbReference type="ARBA" id="ARBA00022741"/>
    </source>
</evidence>
<evidence type="ECO:0000256" key="4">
    <source>
        <dbReference type="RuleBase" id="RU361279"/>
    </source>
</evidence>
<name>A0ABU2WK70_9GAMM</name>
<keyword evidence="2 4" id="KW-0547">Nucleotide-binding</keyword>
<dbReference type="InterPro" id="IPR024185">
    <property type="entry name" value="FTHF_cligase-like_sf"/>
</dbReference>
<dbReference type="PANTHER" id="PTHR23407">
    <property type="entry name" value="ATPASE INHIBITOR/5-FORMYLTETRAHYDROFOLATE CYCLO-LIGASE"/>
    <property type="match status" value="1"/>
</dbReference>
<proteinExistence type="inferred from homology"/>
<comment type="cofactor">
    <cofactor evidence="4">
        <name>Mg(2+)</name>
        <dbReference type="ChEBI" id="CHEBI:18420"/>
    </cofactor>
</comment>
<dbReference type="EC" id="6.3.3.2" evidence="4"/>
<keyword evidence="5" id="KW-0436">Ligase</keyword>
<dbReference type="PIRSF" id="PIRSF006806">
    <property type="entry name" value="FTHF_cligase"/>
    <property type="match status" value="1"/>
</dbReference>
<dbReference type="NCBIfam" id="TIGR02727">
    <property type="entry name" value="MTHFS_bact"/>
    <property type="match status" value="1"/>
</dbReference>
<dbReference type="PANTHER" id="PTHR23407:SF1">
    <property type="entry name" value="5-FORMYLTETRAHYDROFOLATE CYCLO-LIGASE"/>
    <property type="match status" value="1"/>
</dbReference>
<accession>A0ABU2WK70</accession>
<comment type="catalytic activity">
    <reaction evidence="4">
        <text>(6S)-5-formyl-5,6,7,8-tetrahydrofolate + ATP = (6R)-5,10-methenyltetrahydrofolate + ADP + phosphate</text>
        <dbReference type="Rhea" id="RHEA:10488"/>
        <dbReference type="ChEBI" id="CHEBI:30616"/>
        <dbReference type="ChEBI" id="CHEBI:43474"/>
        <dbReference type="ChEBI" id="CHEBI:57455"/>
        <dbReference type="ChEBI" id="CHEBI:57457"/>
        <dbReference type="ChEBI" id="CHEBI:456216"/>
        <dbReference type="EC" id="6.3.3.2"/>
    </reaction>
</comment>
<comment type="similarity">
    <text evidence="1 4">Belongs to the 5-formyltetrahydrofolate cyclo-ligase family.</text>
</comment>
<keyword evidence="6" id="KW-1185">Reference proteome</keyword>
<dbReference type="Pfam" id="PF01812">
    <property type="entry name" value="5-FTHF_cyc-lig"/>
    <property type="match status" value="1"/>
</dbReference>
<dbReference type="InterPro" id="IPR002698">
    <property type="entry name" value="FTHF_cligase"/>
</dbReference>
<dbReference type="Proteomes" id="UP001254608">
    <property type="component" value="Unassembled WGS sequence"/>
</dbReference>
<evidence type="ECO:0000256" key="3">
    <source>
        <dbReference type="ARBA" id="ARBA00022840"/>
    </source>
</evidence>
<dbReference type="GO" id="GO:0030272">
    <property type="term" value="F:5-formyltetrahydrofolate cyclo-ligase activity"/>
    <property type="evidence" value="ECO:0007669"/>
    <property type="project" value="UniProtKB-EC"/>
</dbReference>
<gene>
    <name evidence="5" type="ORF">RM530_10035</name>
</gene>